<evidence type="ECO:0000256" key="7">
    <source>
        <dbReference type="ARBA" id="ARBA00022840"/>
    </source>
</evidence>
<accession>A0A498SRA1</accession>
<name>A0A498SRA1_ACAVI</name>
<dbReference type="InterPro" id="IPR023468">
    <property type="entry name" value="Riboflavin_kinase"/>
</dbReference>
<dbReference type="GO" id="GO:0009231">
    <property type="term" value="P:riboflavin biosynthetic process"/>
    <property type="evidence" value="ECO:0007669"/>
    <property type="project" value="InterPro"/>
</dbReference>
<dbReference type="InterPro" id="IPR023465">
    <property type="entry name" value="Riboflavin_kinase_dom_sf"/>
</dbReference>
<keyword evidence="5" id="KW-0808">Transferase</keyword>
<dbReference type="Gene3D" id="2.40.30.30">
    <property type="entry name" value="Riboflavin kinase-like"/>
    <property type="match status" value="1"/>
</dbReference>
<dbReference type="Proteomes" id="UP000276991">
    <property type="component" value="Unassembled WGS sequence"/>
</dbReference>
<reference evidence="9 10" key="1">
    <citation type="submission" date="2018-08" db="EMBL/GenBank/DDBJ databases">
        <authorList>
            <person name="Laetsch R D."/>
            <person name="Stevens L."/>
            <person name="Kumar S."/>
            <person name="Blaxter L. M."/>
        </authorList>
    </citation>
    <scope>NUCLEOTIDE SEQUENCE [LARGE SCALE GENOMIC DNA]</scope>
</reference>
<evidence type="ECO:0000256" key="1">
    <source>
        <dbReference type="ARBA" id="ARBA00005201"/>
    </source>
</evidence>
<keyword evidence="4" id="KW-0288">FMN</keyword>
<dbReference type="GO" id="GO:0005524">
    <property type="term" value="F:ATP binding"/>
    <property type="evidence" value="ECO:0007669"/>
    <property type="project" value="UniProtKB-KW"/>
</dbReference>
<dbReference type="UniPathway" id="UPA00276">
    <property type="reaction ID" value="UER00406"/>
</dbReference>
<comment type="pathway">
    <text evidence="1">Cofactor biosynthesis; FMN biosynthesis; FMN from riboflavin (ATP route): step 1/1.</text>
</comment>
<evidence type="ECO:0000256" key="5">
    <source>
        <dbReference type="ARBA" id="ARBA00022679"/>
    </source>
</evidence>
<dbReference type="GO" id="GO:0005739">
    <property type="term" value="C:mitochondrion"/>
    <property type="evidence" value="ECO:0007669"/>
    <property type="project" value="TreeGrafter"/>
</dbReference>
<organism evidence="9 10">
    <name type="scientific">Acanthocheilonema viteae</name>
    <name type="common">Filarial nematode worm</name>
    <name type="synonym">Dipetalonema viteae</name>
    <dbReference type="NCBI Taxonomy" id="6277"/>
    <lineage>
        <taxon>Eukaryota</taxon>
        <taxon>Metazoa</taxon>
        <taxon>Ecdysozoa</taxon>
        <taxon>Nematoda</taxon>
        <taxon>Chromadorea</taxon>
        <taxon>Rhabditida</taxon>
        <taxon>Spirurina</taxon>
        <taxon>Spiruromorpha</taxon>
        <taxon>Filarioidea</taxon>
        <taxon>Onchocercidae</taxon>
        <taxon>Acanthocheilonema</taxon>
    </lineage>
</organism>
<dbReference type="GO" id="GO:0009398">
    <property type="term" value="P:FMN biosynthetic process"/>
    <property type="evidence" value="ECO:0007669"/>
    <property type="project" value="UniProtKB-UniPathway"/>
</dbReference>
<dbReference type="AlphaFoldDB" id="A0A498SRA1"/>
<dbReference type="SUPFAM" id="SSF82114">
    <property type="entry name" value="Riboflavin kinase-like"/>
    <property type="match status" value="1"/>
</dbReference>
<dbReference type="STRING" id="6277.A0A498SRA1"/>
<proteinExistence type="predicted"/>
<evidence type="ECO:0000256" key="3">
    <source>
        <dbReference type="ARBA" id="ARBA00022630"/>
    </source>
</evidence>
<feature type="domain" description="Riboflavin kinase" evidence="8">
    <location>
        <begin position="34"/>
        <end position="155"/>
    </location>
</feature>
<dbReference type="InterPro" id="IPR041529">
    <property type="entry name" value="DUF5598"/>
</dbReference>
<protein>
    <recommendedName>
        <fullName evidence="2">riboflavin kinase</fullName>
        <ecNumber evidence="2">2.7.1.26</ecNumber>
    </recommendedName>
</protein>
<dbReference type="EC" id="2.7.1.26" evidence="2"/>
<dbReference type="Pfam" id="PF18127">
    <property type="entry name" value="NAMPT_N"/>
    <property type="match status" value="1"/>
</dbReference>
<gene>
    <name evidence="9" type="ORF">NAV_LOCUS7374</name>
</gene>
<evidence type="ECO:0000259" key="8">
    <source>
        <dbReference type="SMART" id="SM00904"/>
    </source>
</evidence>
<evidence type="ECO:0000313" key="10">
    <source>
        <dbReference type="Proteomes" id="UP000276991"/>
    </source>
</evidence>
<keyword evidence="3" id="KW-0285">Flavoprotein</keyword>
<keyword evidence="10" id="KW-1185">Reference proteome</keyword>
<evidence type="ECO:0000256" key="6">
    <source>
        <dbReference type="ARBA" id="ARBA00022741"/>
    </source>
</evidence>
<keyword evidence="6" id="KW-0547">Nucleotide-binding</keyword>
<dbReference type="SMART" id="SM00904">
    <property type="entry name" value="Flavokinase"/>
    <property type="match status" value="1"/>
</dbReference>
<dbReference type="PANTHER" id="PTHR22749:SF6">
    <property type="entry name" value="RIBOFLAVIN KINASE"/>
    <property type="match status" value="1"/>
</dbReference>
<dbReference type="InterPro" id="IPR015865">
    <property type="entry name" value="Riboflavin_kinase_bac/euk"/>
</dbReference>
<evidence type="ECO:0000256" key="4">
    <source>
        <dbReference type="ARBA" id="ARBA00022643"/>
    </source>
</evidence>
<dbReference type="OrthoDB" id="276388at2759"/>
<keyword evidence="7" id="KW-0067">ATP-binding</keyword>
<dbReference type="GO" id="GO:0008531">
    <property type="term" value="F:riboflavin kinase activity"/>
    <property type="evidence" value="ECO:0007669"/>
    <property type="project" value="UniProtKB-EC"/>
</dbReference>
<dbReference type="EMBL" id="UPTC01001802">
    <property type="protein sequence ID" value="VBB32583.1"/>
    <property type="molecule type" value="Genomic_DNA"/>
</dbReference>
<dbReference type="PANTHER" id="PTHR22749">
    <property type="entry name" value="RIBOFLAVIN KINASE/FMN ADENYLYLTRANSFERASE"/>
    <property type="match status" value="1"/>
</dbReference>
<evidence type="ECO:0000256" key="2">
    <source>
        <dbReference type="ARBA" id="ARBA00012105"/>
    </source>
</evidence>
<sequence>MIPNQANCTKKHHETIMSGANDDEASNKHTTSDLYPYYFHGTVVVGFGRGGRKLGCPTANMDDNAISRLPPHFPCGVFYGFANVNHGEVYGMVTSIGWNPHFKNEQKTIEVHILHDFEEDFYGAEVRAILVGFLRPMAAFNSLGLKGLVARGFWCILNNVFSGCCTILRLKYIAVSGIVIYCIKMESVQNVLYVADSYKVTHHNQYPEGTTHVYSYFESRGGKFSEVCFFGLQYIIKRWLVGPVVTKAMVEQAKQFYKAHFGGLDIFNEEGWNYIAEVSSQRPSSVKDQSSTGRYGGTS</sequence>
<dbReference type="Pfam" id="PF01687">
    <property type="entry name" value="Flavokinase"/>
    <property type="match status" value="1"/>
</dbReference>
<evidence type="ECO:0000313" key="9">
    <source>
        <dbReference type="EMBL" id="VBB32583.1"/>
    </source>
</evidence>